<protein>
    <submittedName>
        <fullName evidence="2">Uncharacterized protein</fullName>
    </submittedName>
</protein>
<evidence type="ECO:0000256" key="1">
    <source>
        <dbReference type="SAM" id="MobiDB-lite"/>
    </source>
</evidence>
<keyword evidence="3" id="KW-1185">Reference proteome</keyword>
<feature type="region of interest" description="Disordered" evidence="1">
    <location>
        <begin position="24"/>
        <end position="45"/>
    </location>
</feature>
<feature type="compositionally biased region" description="Basic residues" evidence="1">
    <location>
        <begin position="85"/>
        <end position="94"/>
    </location>
</feature>
<accession>A0A843XEN6</accession>
<reference evidence="2" key="1">
    <citation type="submission" date="2017-07" db="EMBL/GenBank/DDBJ databases">
        <title>Taro Niue Genome Assembly and Annotation.</title>
        <authorList>
            <person name="Atibalentja N."/>
            <person name="Keating K."/>
            <person name="Fields C.J."/>
        </authorList>
    </citation>
    <scope>NUCLEOTIDE SEQUENCE</scope>
    <source>
        <strain evidence="2">Niue_2</strain>
        <tissue evidence="2">Leaf</tissue>
    </source>
</reference>
<sequence>MQATDLKIEHRGSCTEEAIELKRRGRSEGKWKRKPVQEQKHKVQHLWRNSRSEYSVFRLHSPKGIGQNRRTGHVKPECPDVQKKFQPKWKKNKPKAMIETWSEEEDDEDEENSEDDENESIICLMARDSSNDSIVRHYQTAQQASEEKVTVRSTLLDRSRSRRKAAEEEEGIVQATDLKTEHRGSCTEEAAELKRRGRSEGGWKRKAMQEQKHKITVSPAVHLLRAASQLQRPFYGLRHGGRRDGGGDLQCRQEGPSGTKR</sequence>
<feature type="compositionally biased region" description="Basic and acidic residues" evidence="1">
    <location>
        <begin position="24"/>
        <end position="41"/>
    </location>
</feature>
<name>A0A843XEN6_COLES</name>
<feature type="region of interest" description="Disordered" evidence="1">
    <location>
        <begin position="60"/>
        <end position="119"/>
    </location>
</feature>
<evidence type="ECO:0000313" key="3">
    <source>
        <dbReference type="Proteomes" id="UP000652761"/>
    </source>
</evidence>
<comment type="caution">
    <text evidence="2">The sequence shown here is derived from an EMBL/GenBank/DDBJ whole genome shotgun (WGS) entry which is preliminary data.</text>
</comment>
<dbReference type="Proteomes" id="UP000652761">
    <property type="component" value="Unassembled WGS sequence"/>
</dbReference>
<feature type="compositionally biased region" description="Basic and acidic residues" evidence="1">
    <location>
        <begin position="178"/>
        <end position="213"/>
    </location>
</feature>
<feature type="region of interest" description="Disordered" evidence="1">
    <location>
        <begin position="236"/>
        <end position="261"/>
    </location>
</feature>
<gene>
    <name evidence="2" type="ORF">Taro_050936</name>
</gene>
<evidence type="ECO:0000313" key="2">
    <source>
        <dbReference type="EMBL" id="MQM17954.1"/>
    </source>
</evidence>
<organism evidence="2 3">
    <name type="scientific">Colocasia esculenta</name>
    <name type="common">Wild taro</name>
    <name type="synonym">Arum esculentum</name>
    <dbReference type="NCBI Taxonomy" id="4460"/>
    <lineage>
        <taxon>Eukaryota</taxon>
        <taxon>Viridiplantae</taxon>
        <taxon>Streptophyta</taxon>
        <taxon>Embryophyta</taxon>
        <taxon>Tracheophyta</taxon>
        <taxon>Spermatophyta</taxon>
        <taxon>Magnoliopsida</taxon>
        <taxon>Liliopsida</taxon>
        <taxon>Araceae</taxon>
        <taxon>Aroideae</taxon>
        <taxon>Colocasieae</taxon>
        <taxon>Colocasia</taxon>
    </lineage>
</organism>
<dbReference type="EMBL" id="NMUH01007868">
    <property type="protein sequence ID" value="MQM17954.1"/>
    <property type="molecule type" value="Genomic_DNA"/>
</dbReference>
<feature type="compositionally biased region" description="Basic and acidic residues" evidence="1">
    <location>
        <begin position="74"/>
        <end position="83"/>
    </location>
</feature>
<proteinExistence type="predicted"/>
<feature type="region of interest" description="Disordered" evidence="1">
    <location>
        <begin position="151"/>
        <end position="214"/>
    </location>
</feature>
<feature type="compositionally biased region" description="Acidic residues" evidence="1">
    <location>
        <begin position="101"/>
        <end position="119"/>
    </location>
</feature>
<dbReference type="AlphaFoldDB" id="A0A843XEN6"/>